<reference evidence="7" key="1">
    <citation type="submission" date="2018-06" db="EMBL/GenBank/DDBJ databases">
        <title>Complete genome of Pseudomonas insecticola strain QZS01.</title>
        <authorList>
            <person name="Wang J."/>
            <person name="Su Q."/>
        </authorList>
    </citation>
    <scope>NUCLEOTIDE SEQUENCE [LARGE SCALE GENOMIC DNA]</scope>
    <source>
        <strain evidence="7">QZS01</strain>
    </source>
</reference>
<dbReference type="InterPro" id="IPR006016">
    <property type="entry name" value="UspA"/>
</dbReference>
<dbReference type="AlphaFoldDB" id="A0A3Q9JJX2"/>
<dbReference type="KEGG" id="emo:DM558_11215"/>
<comment type="similarity">
    <text evidence="2">Belongs to the universal stress protein A family.</text>
</comment>
<keyword evidence="3" id="KW-0963">Cytoplasm</keyword>
<organism evidence="6 7">
    <name type="scientific">Entomomonas moraniae</name>
    <dbReference type="NCBI Taxonomy" id="2213226"/>
    <lineage>
        <taxon>Bacteria</taxon>
        <taxon>Pseudomonadati</taxon>
        <taxon>Pseudomonadota</taxon>
        <taxon>Gammaproteobacteria</taxon>
        <taxon>Pseudomonadales</taxon>
        <taxon>Pseudomonadaceae</taxon>
        <taxon>Entomomonas</taxon>
    </lineage>
</organism>
<comment type="subcellular location">
    <subcellularLocation>
        <location evidence="1">Cytoplasm</location>
    </subcellularLocation>
</comment>
<feature type="domain" description="UspA" evidence="5">
    <location>
        <begin position="8"/>
        <end position="147"/>
    </location>
</feature>
<dbReference type="CDD" id="cd00293">
    <property type="entry name" value="USP-like"/>
    <property type="match status" value="1"/>
</dbReference>
<dbReference type="PANTHER" id="PTHR47892:SF1">
    <property type="entry name" value="UNIVERSAL STRESS PROTEIN E"/>
    <property type="match status" value="1"/>
</dbReference>
<evidence type="ECO:0000313" key="6">
    <source>
        <dbReference type="EMBL" id="AZS51306.1"/>
    </source>
</evidence>
<dbReference type="Proteomes" id="UP000273143">
    <property type="component" value="Chromosome"/>
</dbReference>
<comment type="function">
    <text evidence="4">Required for resistance to DNA-damaging agents.</text>
</comment>
<protein>
    <submittedName>
        <fullName evidence="6">Universal stress protein UspA</fullName>
    </submittedName>
</protein>
<sequence>MGGSMQLKKLLVVVDEKHNRHPALKRAVCLAKQSSATLEILLVNYESSFDGFLSFSKEKKAEKDSYLANKKKWLDSLVQPIKEQGITVNTTVRWNKVYYKEILIFADEIKPDIIFKSAYSENMIKRLFITNSSWQLIRNCKYPLWLVQHSDWDNNNICVALDPLHTSDKPAYLDNELISISQALSKVLNISADYLHSYAAMPKPQLFGGEQSEAYEQYFKGFVKEHTEAFEGLLSHYPEITKNHQFLLEGFAEEVIPNFIKQHNISLMIMGAVARGSLDNLLIGHTAERVLESIECDLLVIHPKQPPTHGDTK</sequence>
<name>A0A3Q9JJX2_9GAMM</name>
<keyword evidence="7" id="KW-1185">Reference proteome</keyword>
<evidence type="ECO:0000256" key="4">
    <source>
        <dbReference type="ARBA" id="ARBA00037131"/>
    </source>
</evidence>
<evidence type="ECO:0000259" key="5">
    <source>
        <dbReference type="Pfam" id="PF00582"/>
    </source>
</evidence>
<dbReference type="EMBL" id="CP029822">
    <property type="protein sequence ID" value="AZS51306.1"/>
    <property type="molecule type" value="Genomic_DNA"/>
</dbReference>
<accession>A0A3Q9JJX2</accession>
<dbReference type="Gene3D" id="3.40.50.12370">
    <property type="match status" value="1"/>
</dbReference>
<dbReference type="SUPFAM" id="SSF52402">
    <property type="entry name" value="Adenine nucleotide alpha hydrolases-like"/>
    <property type="match status" value="2"/>
</dbReference>
<dbReference type="GO" id="GO:0005737">
    <property type="term" value="C:cytoplasm"/>
    <property type="evidence" value="ECO:0007669"/>
    <property type="project" value="UniProtKB-SubCell"/>
</dbReference>
<proteinExistence type="inferred from homology"/>
<evidence type="ECO:0000256" key="2">
    <source>
        <dbReference type="ARBA" id="ARBA00008791"/>
    </source>
</evidence>
<feature type="domain" description="UspA" evidence="5">
    <location>
        <begin position="195"/>
        <end position="302"/>
    </location>
</feature>
<gene>
    <name evidence="6" type="ORF">DM558_11215</name>
</gene>
<evidence type="ECO:0000256" key="1">
    <source>
        <dbReference type="ARBA" id="ARBA00004496"/>
    </source>
</evidence>
<dbReference type="PANTHER" id="PTHR47892">
    <property type="entry name" value="UNIVERSAL STRESS PROTEIN E"/>
    <property type="match status" value="1"/>
</dbReference>
<evidence type="ECO:0000313" key="7">
    <source>
        <dbReference type="Proteomes" id="UP000273143"/>
    </source>
</evidence>
<evidence type="ECO:0000256" key="3">
    <source>
        <dbReference type="ARBA" id="ARBA00022490"/>
    </source>
</evidence>
<dbReference type="Pfam" id="PF00582">
    <property type="entry name" value="Usp"/>
    <property type="match status" value="2"/>
</dbReference>